<reference evidence="5" key="1">
    <citation type="journal article" date="2013" name="Nature">
        <title>Pan genome of the phytoplankton Emiliania underpins its global distribution.</title>
        <authorList>
            <person name="Read B.A."/>
            <person name="Kegel J."/>
            <person name="Klute M.J."/>
            <person name="Kuo A."/>
            <person name="Lefebvre S.C."/>
            <person name="Maumus F."/>
            <person name="Mayer C."/>
            <person name="Miller J."/>
            <person name="Monier A."/>
            <person name="Salamov A."/>
            <person name="Young J."/>
            <person name="Aguilar M."/>
            <person name="Claverie J.M."/>
            <person name="Frickenhaus S."/>
            <person name="Gonzalez K."/>
            <person name="Herman E.K."/>
            <person name="Lin Y.C."/>
            <person name="Napier J."/>
            <person name="Ogata H."/>
            <person name="Sarno A.F."/>
            <person name="Shmutz J."/>
            <person name="Schroeder D."/>
            <person name="de Vargas C."/>
            <person name="Verret F."/>
            <person name="von Dassow P."/>
            <person name="Valentin K."/>
            <person name="Van de Peer Y."/>
            <person name="Wheeler G."/>
            <person name="Dacks J.B."/>
            <person name="Delwiche C.F."/>
            <person name="Dyhrman S.T."/>
            <person name="Glockner G."/>
            <person name="John U."/>
            <person name="Richards T."/>
            <person name="Worden A.Z."/>
            <person name="Zhang X."/>
            <person name="Grigoriev I.V."/>
            <person name="Allen A.E."/>
            <person name="Bidle K."/>
            <person name="Borodovsky M."/>
            <person name="Bowler C."/>
            <person name="Brownlee C."/>
            <person name="Cock J.M."/>
            <person name="Elias M."/>
            <person name="Gladyshev V.N."/>
            <person name="Groth M."/>
            <person name="Guda C."/>
            <person name="Hadaegh A."/>
            <person name="Iglesias-Rodriguez M.D."/>
            <person name="Jenkins J."/>
            <person name="Jones B.M."/>
            <person name="Lawson T."/>
            <person name="Leese F."/>
            <person name="Lindquist E."/>
            <person name="Lobanov A."/>
            <person name="Lomsadze A."/>
            <person name="Malik S.B."/>
            <person name="Marsh M.E."/>
            <person name="Mackinder L."/>
            <person name="Mock T."/>
            <person name="Mueller-Roeber B."/>
            <person name="Pagarete A."/>
            <person name="Parker M."/>
            <person name="Probert I."/>
            <person name="Quesneville H."/>
            <person name="Raines C."/>
            <person name="Rensing S.A."/>
            <person name="Riano-Pachon D.M."/>
            <person name="Richier S."/>
            <person name="Rokitta S."/>
            <person name="Shiraiwa Y."/>
            <person name="Soanes D.M."/>
            <person name="van der Giezen M."/>
            <person name="Wahlund T.M."/>
            <person name="Williams B."/>
            <person name="Wilson W."/>
            <person name="Wolfe G."/>
            <person name="Wurch L.L."/>
        </authorList>
    </citation>
    <scope>NUCLEOTIDE SEQUENCE</scope>
</reference>
<keyword evidence="3" id="KW-0732">Signal</keyword>
<feature type="region of interest" description="Disordered" evidence="1">
    <location>
        <begin position="49"/>
        <end position="176"/>
    </location>
</feature>
<feature type="transmembrane region" description="Helical" evidence="2">
    <location>
        <begin position="1062"/>
        <end position="1087"/>
    </location>
</feature>
<dbReference type="KEGG" id="ehx:EMIHUDRAFT_106757"/>
<feature type="region of interest" description="Disordered" evidence="1">
    <location>
        <begin position="925"/>
        <end position="946"/>
    </location>
</feature>
<dbReference type="Proteomes" id="UP000013827">
    <property type="component" value="Unassembled WGS sequence"/>
</dbReference>
<evidence type="ECO:0000313" key="5">
    <source>
        <dbReference type="Proteomes" id="UP000013827"/>
    </source>
</evidence>
<evidence type="ECO:0008006" key="6">
    <source>
        <dbReference type="Google" id="ProtNLM"/>
    </source>
</evidence>
<name>A0A0D3I5H7_EMIH1</name>
<evidence type="ECO:0000256" key="1">
    <source>
        <dbReference type="SAM" id="MobiDB-lite"/>
    </source>
</evidence>
<dbReference type="HOGENOM" id="CLU_253752_0_0_1"/>
<feature type="transmembrane region" description="Helical" evidence="2">
    <location>
        <begin position="729"/>
        <end position="746"/>
    </location>
</feature>
<feature type="transmembrane region" description="Helical" evidence="2">
    <location>
        <begin position="1174"/>
        <end position="1198"/>
    </location>
</feature>
<keyword evidence="5" id="KW-1185">Reference proteome</keyword>
<feature type="region of interest" description="Disordered" evidence="1">
    <location>
        <begin position="812"/>
        <end position="886"/>
    </location>
</feature>
<dbReference type="SUPFAM" id="SSF57184">
    <property type="entry name" value="Growth factor receptor domain"/>
    <property type="match status" value="1"/>
</dbReference>
<feature type="compositionally biased region" description="Pro residues" evidence="1">
    <location>
        <begin position="836"/>
        <end position="864"/>
    </location>
</feature>
<evidence type="ECO:0000256" key="3">
    <source>
        <dbReference type="SAM" id="SignalP"/>
    </source>
</evidence>
<feature type="transmembrane region" description="Helical" evidence="2">
    <location>
        <begin position="674"/>
        <end position="695"/>
    </location>
</feature>
<feature type="signal peptide" evidence="3">
    <location>
        <begin position="1"/>
        <end position="17"/>
    </location>
</feature>
<dbReference type="Gene3D" id="3.40.50.10140">
    <property type="entry name" value="Toll/interleukin-1 receptor homology (TIR) domain"/>
    <property type="match status" value="1"/>
</dbReference>
<dbReference type="SMART" id="SM01411">
    <property type="entry name" value="Ephrin_rec_like"/>
    <property type="match status" value="1"/>
</dbReference>
<feature type="transmembrane region" description="Helical" evidence="2">
    <location>
        <begin position="1210"/>
        <end position="1236"/>
    </location>
</feature>
<feature type="compositionally biased region" description="Pro residues" evidence="1">
    <location>
        <begin position="52"/>
        <end position="88"/>
    </location>
</feature>
<dbReference type="CDD" id="cd00185">
    <property type="entry name" value="TNFRSF"/>
    <property type="match status" value="1"/>
</dbReference>
<feature type="transmembrane region" description="Helical" evidence="2">
    <location>
        <begin position="758"/>
        <end position="778"/>
    </location>
</feature>
<feature type="compositionally biased region" description="Pro residues" evidence="1">
    <location>
        <begin position="872"/>
        <end position="882"/>
    </location>
</feature>
<feature type="region of interest" description="Disordered" evidence="1">
    <location>
        <begin position="1635"/>
        <end position="1674"/>
    </location>
</feature>
<evidence type="ECO:0000256" key="2">
    <source>
        <dbReference type="SAM" id="Phobius"/>
    </source>
</evidence>
<dbReference type="InterPro" id="IPR009030">
    <property type="entry name" value="Growth_fac_rcpt_cys_sf"/>
</dbReference>
<sequence length="1744" mass="183776">MVAAAPLGAAQLLFAAAAVPAGTIAPAVPAVPAVPSQRPAAAATAFFRRWPAPEPPSGSPRAPPVPLPPPPPLPPEPSPPPPPPPLPPPRRRLSGVVPSPPPPSPEPSPPPPPSPEQPEPSPPPPPSPEQPEPSPPPPPSPEQPEPAPLPTSPPPSPPAPPAPPPPPLTPLPEGHVDVYNTEGLRAQLSQEDASERIIRMSSGVYLLNESFVLEAANVTLYAADSSSVVLSPSSGWSSSDGHYLFDVRAGGMLEVHGIHVMGSRSTLTGGAFILKPGGAALLSRCTISDFHSNSQPGGAVAAYSAQLSISEVTIKDCATASNGGALFLRASQVSVRDSSIEGCEARDGGAIFVSGDSGYGPVWLANCTLSACTASERGGLLYAAGDVTMSNRTVLEGGVAGQEGSSVYVDNADVKYQLPGPAGHWLPNARCVVFRETYGTACADGDSQCEKDRDECAVLPDDCEGDVCTPPVTGNAGLSTATCTGQCDAGYYCEAGSKLATATACPPGTYNRYAGGDSELSCLTCPLGYFCPNGTAHPLECPEGTMARAAGVGIEMITQCTCQIGFYLADCAEDPLDWSCEECPESGANCTAAVSLTTLPSEFAWWRHTNCTTDFHECAVSGDVSPCNGGPEAGNASCVDGHRGPRCEVCVEPQYYFDVWSATCLPCGSVAVSLAKIAALVLFLALLVGVTSWIISSNWVPKRRLARDVVHFVRKYALLWRQSGMTGKMKIIIAMVQCIWAVPYVYDMDIPEQFDSLLSLFGWITALSPDIFLPGACYGSYLVRLTVSSTWPIVVLALIALKNIVQEGAARRKVAGTTSLREESANEGVTGAVGAPSPPPSPPPLPPPLLPPPPPPPPPLPPPSEATQSVEPLPPPPPPPPMSEAASPRVATMLITTPRAMLQRVSSLVSPRGRIAFLDAVGLSRLPPQPGDGPGRGSSVSVTSSDAEALEASESFGQRIRRQARQLSFRTAGRSGSARAALEVRRVQSSADGAAGVVGRGLLRALPLTLFLTFVVVPSTSERILSSFNCVEFSTADEPYELRAYLADDLTLDCASAEYAEVELWACVFLVIWPVGVPLFYVLLLLAAKRAIRDTRSTALTRASSFLWAEYEQRTFWWEPLDLLRRLTITGFVLIGTQGSPQLRVLIALLVTILFITMQFLLSPFKRPLDDRMMMLGHVCLLVILIAALVINVCNLSADTCETFGMGRTSYLPALVFVVFGTAMLVSAFLLLAWAAGRYATTLPTLRLVENGLEPPLTIAQGDKWHLFVSHVWSTGQDQAANIKRALQVILPGSRIFLDVDDLADISALESEIGQSALVLMFLSKGYFSSRNCLREIRCAVQLRKPIVLVHEANEAKGGLTLEESMSECPDELRDRVFDSRRRLGMAGGRAIQWHRIADFQKMSLKLIAEQLLLASPQYASTCDALPLYFPGEISADALSFELPVCLRFSRHNSGAGTVAKELASRFRELSVALLAEPSDASPCESGCSSESDAATAGTALTDSAALVREVFLLYLRRGTFAGEEGHELAADLRAVRAAGMRLLAVHENDPAQGGVAFSHFLTTTPEDLVEGGLYSSLAVAFHATPFREISIALAAKAMGASKRMGARHAAAGRLNAAAAKTAAVLASSIHLSSRHGSARSGASGHRSSVRRTSDVTSDGEEAQDTVGSLPGLRVAPAGRSQQLRLGWAGGAAGSLRCLSGGLASSPPAVPVSRVSTGCRAGAEVTLVGGARRLEGGAGAVEEV</sequence>
<protein>
    <recommendedName>
        <fullName evidence="6">TIR domain-containing protein</fullName>
    </recommendedName>
</protein>
<dbReference type="Gene3D" id="2.160.20.10">
    <property type="entry name" value="Single-stranded right-handed beta-helix, Pectin lyase-like"/>
    <property type="match status" value="1"/>
</dbReference>
<dbReference type="PANTHER" id="PTHR11319">
    <property type="entry name" value="G PROTEIN-COUPLED RECEPTOR-RELATED"/>
    <property type="match status" value="1"/>
</dbReference>
<dbReference type="RefSeq" id="XP_005758941.1">
    <property type="nucleotide sequence ID" value="XM_005758884.1"/>
</dbReference>
<dbReference type="PRINTS" id="PR01217">
    <property type="entry name" value="PRICHEXTENSN"/>
</dbReference>
<feature type="compositionally biased region" description="Pro residues" evidence="1">
    <location>
        <begin position="98"/>
        <end position="170"/>
    </location>
</feature>
<dbReference type="EnsemblProtists" id="EOD06512">
    <property type="protein sequence ID" value="EOD06512"/>
    <property type="gene ID" value="EMIHUDRAFT_106757"/>
</dbReference>
<dbReference type="Gene3D" id="2.10.50.10">
    <property type="entry name" value="Tumor Necrosis Factor Receptor, subunit A, domain 2"/>
    <property type="match status" value="1"/>
</dbReference>
<dbReference type="InterPro" id="IPR035897">
    <property type="entry name" value="Toll_tir_struct_dom_sf"/>
</dbReference>
<feature type="transmembrane region" description="Helical" evidence="2">
    <location>
        <begin position="1143"/>
        <end position="1162"/>
    </location>
</feature>
<proteinExistence type="predicted"/>
<organism evidence="4 5">
    <name type="scientific">Emiliania huxleyi (strain CCMP1516)</name>
    <dbReference type="NCBI Taxonomy" id="280463"/>
    <lineage>
        <taxon>Eukaryota</taxon>
        <taxon>Haptista</taxon>
        <taxon>Haptophyta</taxon>
        <taxon>Prymnesiophyceae</taxon>
        <taxon>Isochrysidales</taxon>
        <taxon>Noelaerhabdaceae</taxon>
        <taxon>Emiliania</taxon>
    </lineage>
</organism>
<dbReference type="GeneID" id="17252685"/>
<accession>A0A0D3I5H7</accession>
<dbReference type="PaxDb" id="2903-EOD06512"/>
<feature type="chain" id="PRO_5044229137" description="TIR domain-containing protein" evidence="3">
    <location>
        <begin position="18"/>
        <end position="1744"/>
    </location>
</feature>
<keyword evidence="2" id="KW-0812">Transmembrane</keyword>
<dbReference type="InterPro" id="IPR011050">
    <property type="entry name" value="Pectin_lyase_fold/virulence"/>
</dbReference>
<dbReference type="SUPFAM" id="SSF51126">
    <property type="entry name" value="Pectin lyase-like"/>
    <property type="match status" value="1"/>
</dbReference>
<dbReference type="InterPro" id="IPR012334">
    <property type="entry name" value="Pectin_lyas_fold"/>
</dbReference>
<reference evidence="4" key="2">
    <citation type="submission" date="2024-10" db="UniProtKB">
        <authorList>
            <consortium name="EnsemblProtists"/>
        </authorList>
    </citation>
    <scope>IDENTIFICATION</scope>
</reference>
<keyword evidence="2" id="KW-1133">Transmembrane helix</keyword>
<evidence type="ECO:0000313" key="4">
    <source>
        <dbReference type="EnsemblProtists" id="EOD06512"/>
    </source>
</evidence>
<keyword evidence="2" id="KW-0472">Membrane</keyword>
<dbReference type="SUPFAM" id="SSF52200">
    <property type="entry name" value="Toll/Interleukin receptor TIR domain"/>
    <property type="match status" value="1"/>
</dbReference>
<dbReference type="PANTHER" id="PTHR11319:SF35">
    <property type="entry name" value="OUTER MEMBRANE PROTEIN PMPC-RELATED"/>
    <property type="match status" value="1"/>
</dbReference>
<dbReference type="eggNOG" id="KOG0613">
    <property type="taxonomic scope" value="Eukaryota"/>
</dbReference>